<name>A0A2Z3HCW1_9BACT</name>
<reference evidence="1 2" key="1">
    <citation type="submission" date="2018-01" db="EMBL/GenBank/DDBJ databases">
        <title>G. obscuriglobus.</title>
        <authorList>
            <person name="Franke J."/>
            <person name="Blomberg W."/>
            <person name="Selmecki A."/>
        </authorList>
    </citation>
    <scope>NUCLEOTIDE SEQUENCE [LARGE SCALE GENOMIC DNA]</scope>
    <source>
        <strain evidence="1 2">DSM 5831</strain>
    </source>
</reference>
<dbReference type="Proteomes" id="UP000245802">
    <property type="component" value="Chromosome"/>
</dbReference>
<evidence type="ECO:0000313" key="2">
    <source>
        <dbReference type="Proteomes" id="UP000245802"/>
    </source>
</evidence>
<keyword evidence="2" id="KW-1185">Reference proteome</keyword>
<dbReference type="OrthoDB" id="166418at2"/>
<organism evidence="1 2">
    <name type="scientific">Gemmata obscuriglobus</name>
    <dbReference type="NCBI Taxonomy" id="114"/>
    <lineage>
        <taxon>Bacteria</taxon>
        <taxon>Pseudomonadati</taxon>
        <taxon>Planctomycetota</taxon>
        <taxon>Planctomycetia</taxon>
        <taxon>Gemmatales</taxon>
        <taxon>Gemmataceae</taxon>
        <taxon>Gemmata</taxon>
    </lineage>
</organism>
<dbReference type="EMBL" id="CP025958">
    <property type="protein sequence ID" value="AWM39100.1"/>
    <property type="molecule type" value="Genomic_DNA"/>
</dbReference>
<dbReference type="RefSeq" id="WP_010036503.1">
    <property type="nucleotide sequence ID" value="NZ_CP025958.1"/>
</dbReference>
<proteinExistence type="predicted"/>
<protein>
    <submittedName>
        <fullName evidence="1">Uncharacterized protein</fullName>
    </submittedName>
</protein>
<dbReference type="AlphaFoldDB" id="A0A2Z3HCW1"/>
<sequence length="114" mass="12846">MFIKVPFLVPSGFLRAFGYPGPRRFVALFWTSMGDEACFDDGQSSACGLSDNHLYLSFLRRKDVWAWRDENELSFGNSEEEAVHWLVIDGDTGEVSAAPRAETRQAVIDQTIPE</sequence>
<dbReference type="KEGG" id="gog:C1280_20340"/>
<gene>
    <name evidence="1" type="ORF">C1280_20340</name>
</gene>
<accession>A0A2Z3HCW1</accession>
<evidence type="ECO:0000313" key="1">
    <source>
        <dbReference type="EMBL" id="AWM39100.1"/>
    </source>
</evidence>